<evidence type="ECO:0000256" key="7">
    <source>
        <dbReference type="ARBA" id="ARBA00022763"/>
    </source>
</evidence>
<evidence type="ECO:0000256" key="2">
    <source>
        <dbReference type="ARBA" id="ARBA00008711"/>
    </source>
</evidence>
<dbReference type="FunFam" id="1.10.10.10:FF:000214">
    <property type="entry name" value="Methylated-DNA--protein-cysteine methyltransferase"/>
    <property type="match status" value="1"/>
</dbReference>
<dbReference type="EC" id="2.1.1.63" evidence="3"/>
<evidence type="ECO:0000256" key="3">
    <source>
        <dbReference type="ARBA" id="ARBA00011918"/>
    </source>
</evidence>
<dbReference type="AlphaFoldDB" id="A0A3B1D186"/>
<dbReference type="SUPFAM" id="SSF46767">
    <property type="entry name" value="Methylated DNA-protein cysteine methyltransferase, C-terminal domain"/>
    <property type="match status" value="1"/>
</dbReference>
<comment type="catalytic activity">
    <reaction evidence="9">
        <text>a 6-O-methyl-2'-deoxyguanosine in DNA + L-cysteinyl-[protein] = S-methyl-L-cysteinyl-[protein] + a 2'-deoxyguanosine in DNA</text>
        <dbReference type="Rhea" id="RHEA:24000"/>
        <dbReference type="Rhea" id="RHEA-COMP:10131"/>
        <dbReference type="Rhea" id="RHEA-COMP:10132"/>
        <dbReference type="Rhea" id="RHEA-COMP:11367"/>
        <dbReference type="Rhea" id="RHEA-COMP:11368"/>
        <dbReference type="ChEBI" id="CHEBI:29950"/>
        <dbReference type="ChEBI" id="CHEBI:82612"/>
        <dbReference type="ChEBI" id="CHEBI:85445"/>
        <dbReference type="ChEBI" id="CHEBI:85448"/>
        <dbReference type="EC" id="2.1.1.63"/>
    </reaction>
</comment>
<evidence type="ECO:0000256" key="1">
    <source>
        <dbReference type="ARBA" id="ARBA00001286"/>
    </source>
</evidence>
<evidence type="ECO:0000256" key="5">
    <source>
        <dbReference type="ARBA" id="ARBA00022603"/>
    </source>
</evidence>
<dbReference type="PANTHER" id="PTHR10815">
    <property type="entry name" value="METHYLATED-DNA--PROTEIN-CYSTEINE METHYLTRANSFERASE"/>
    <property type="match status" value="1"/>
</dbReference>
<dbReference type="NCBIfam" id="TIGR00589">
    <property type="entry name" value="ogt"/>
    <property type="match status" value="1"/>
</dbReference>
<reference evidence="12" key="1">
    <citation type="submission" date="2018-06" db="EMBL/GenBank/DDBJ databases">
        <authorList>
            <person name="Zhirakovskaya E."/>
        </authorList>
    </citation>
    <scope>NUCLEOTIDE SEQUENCE</scope>
</reference>
<dbReference type="InterPro" id="IPR014048">
    <property type="entry name" value="MethylDNA_cys_MeTrfase_DNA-bd"/>
</dbReference>
<dbReference type="GO" id="GO:0006281">
    <property type="term" value="P:DNA repair"/>
    <property type="evidence" value="ECO:0007669"/>
    <property type="project" value="UniProtKB-KW"/>
</dbReference>
<gene>
    <name evidence="12" type="ORF">MNBD_NITROSPIRAE03-433</name>
</gene>
<dbReference type="GO" id="GO:0003908">
    <property type="term" value="F:methylated-DNA-[protein]-cysteine S-methyltransferase activity"/>
    <property type="evidence" value="ECO:0007669"/>
    <property type="project" value="UniProtKB-EC"/>
</dbReference>
<feature type="domain" description="Methylated-DNA-[protein]-cysteine S-methyltransferase DNA binding" evidence="11">
    <location>
        <begin position="102"/>
        <end position="180"/>
    </location>
</feature>
<dbReference type="Gene3D" id="1.10.10.10">
    <property type="entry name" value="Winged helix-like DNA-binding domain superfamily/Winged helix DNA-binding domain"/>
    <property type="match status" value="1"/>
</dbReference>
<dbReference type="InterPro" id="IPR023546">
    <property type="entry name" value="MGMT"/>
</dbReference>
<dbReference type="EMBL" id="UOGI01000336">
    <property type="protein sequence ID" value="VAX34502.1"/>
    <property type="molecule type" value="Genomic_DNA"/>
</dbReference>
<keyword evidence="5 12" id="KW-0489">Methyltransferase</keyword>
<dbReference type="InterPro" id="IPR036388">
    <property type="entry name" value="WH-like_DNA-bd_sf"/>
</dbReference>
<keyword evidence="8" id="KW-0234">DNA repair</keyword>
<dbReference type="InterPro" id="IPR036217">
    <property type="entry name" value="MethylDNA_cys_MeTrfase_DNAb"/>
</dbReference>
<keyword evidence="7" id="KW-0227">DNA damage</keyword>
<dbReference type="PANTHER" id="PTHR10815:SF13">
    <property type="entry name" value="METHYLATED-DNA--PROTEIN-CYSTEINE METHYLTRANSFERASE"/>
    <property type="match status" value="1"/>
</dbReference>
<organism evidence="12">
    <name type="scientific">hydrothermal vent metagenome</name>
    <dbReference type="NCBI Taxonomy" id="652676"/>
    <lineage>
        <taxon>unclassified sequences</taxon>
        <taxon>metagenomes</taxon>
        <taxon>ecological metagenomes</taxon>
    </lineage>
</organism>
<keyword evidence="4" id="KW-0963">Cytoplasm</keyword>
<evidence type="ECO:0000256" key="6">
    <source>
        <dbReference type="ARBA" id="ARBA00022679"/>
    </source>
</evidence>
<evidence type="ECO:0000259" key="11">
    <source>
        <dbReference type="Pfam" id="PF01035"/>
    </source>
</evidence>
<accession>A0A3B1D186</accession>
<evidence type="ECO:0000256" key="9">
    <source>
        <dbReference type="ARBA" id="ARBA00049348"/>
    </source>
</evidence>
<dbReference type="GO" id="GO:0032259">
    <property type="term" value="P:methylation"/>
    <property type="evidence" value="ECO:0007669"/>
    <property type="project" value="UniProtKB-KW"/>
</dbReference>
<evidence type="ECO:0000256" key="4">
    <source>
        <dbReference type="ARBA" id="ARBA00022490"/>
    </source>
</evidence>
<feature type="compositionally biased region" description="Low complexity" evidence="10">
    <location>
        <begin position="46"/>
        <end position="66"/>
    </location>
</feature>
<evidence type="ECO:0000313" key="12">
    <source>
        <dbReference type="EMBL" id="VAX34502.1"/>
    </source>
</evidence>
<keyword evidence="6 12" id="KW-0808">Transferase</keyword>
<dbReference type="CDD" id="cd06445">
    <property type="entry name" value="ATase"/>
    <property type="match status" value="1"/>
</dbReference>
<dbReference type="Pfam" id="PF01035">
    <property type="entry name" value="DNA_binding_1"/>
    <property type="match status" value="1"/>
</dbReference>
<dbReference type="HAMAP" id="MF_00772">
    <property type="entry name" value="OGT"/>
    <property type="match status" value="1"/>
</dbReference>
<dbReference type="InterPro" id="IPR001497">
    <property type="entry name" value="MethylDNA_cys_MeTrfase_AS"/>
</dbReference>
<evidence type="ECO:0000256" key="10">
    <source>
        <dbReference type="SAM" id="MobiDB-lite"/>
    </source>
</evidence>
<proteinExistence type="inferred from homology"/>
<name>A0A3B1D186_9ZZZZ</name>
<sequence length="185" mass="20697">MNKRNPYSSDQLYDVVCTPLGHLYLTYILKGNRAESVYLTGVSFNTPGRSSDSTSPPSCPGTTTGTAARKSPLPEYIRDRMMKYFEGKLRKFDIPFIVSGTDFEKRVWLTLKEIPYGQTRTYKWLAEGLGSPRAVRAVGQALGKNPLPIILPCHRVIQSDGKLGGYSPGIGIKRRLLDLEYYNSL</sequence>
<comment type="catalytic activity">
    <reaction evidence="1">
        <text>a 4-O-methyl-thymidine in DNA + L-cysteinyl-[protein] = a thymidine in DNA + S-methyl-L-cysteinyl-[protein]</text>
        <dbReference type="Rhea" id="RHEA:53428"/>
        <dbReference type="Rhea" id="RHEA-COMP:10131"/>
        <dbReference type="Rhea" id="RHEA-COMP:10132"/>
        <dbReference type="Rhea" id="RHEA-COMP:13555"/>
        <dbReference type="Rhea" id="RHEA-COMP:13556"/>
        <dbReference type="ChEBI" id="CHEBI:29950"/>
        <dbReference type="ChEBI" id="CHEBI:82612"/>
        <dbReference type="ChEBI" id="CHEBI:137386"/>
        <dbReference type="ChEBI" id="CHEBI:137387"/>
        <dbReference type="EC" id="2.1.1.63"/>
    </reaction>
</comment>
<comment type="similarity">
    <text evidence="2">Belongs to the MGMT family.</text>
</comment>
<protein>
    <recommendedName>
        <fullName evidence="3">methylated-DNA--[protein]-cysteine S-methyltransferase</fullName>
        <ecNumber evidence="3">2.1.1.63</ecNumber>
    </recommendedName>
</protein>
<feature type="region of interest" description="Disordered" evidence="10">
    <location>
        <begin position="46"/>
        <end position="69"/>
    </location>
</feature>
<evidence type="ECO:0000256" key="8">
    <source>
        <dbReference type="ARBA" id="ARBA00023204"/>
    </source>
</evidence>
<dbReference type="PROSITE" id="PS00374">
    <property type="entry name" value="MGMT"/>
    <property type="match status" value="1"/>
</dbReference>